<reference evidence="2 3" key="1">
    <citation type="submission" date="2019-06" db="EMBL/GenBank/DDBJ databases">
        <title>An operon consisting of a P-type ATPase gene and a transcriptional regular gene given the different cadmium resistance in Bacillus vietamensis 151-6 and Bacillus marisflavi 151-25.</title>
        <authorList>
            <person name="Yu X."/>
        </authorList>
    </citation>
    <scope>NUCLEOTIDE SEQUENCE [LARGE SCALE GENOMIC DNA]</scope>
    <source>
        <strain evidence="2 3">151-6</strain>
    </source>
</reference>
<evidence type="ECO:0008006" key="4">
    <source>
        <dbReference type="Google" id="ProtNLM"/>
    </source>
</evidence>
<keyword evidence="1" id="KW-0732">Signal</keyword>
<sequence length="108" mass="12178">MARLMLMVLLCMAFMTNPIQQQSNQSILASFDDEPAISDHLFLADEAMILDTTPSLVHKQDGIPLNKMTIPPDSDFGMKAFEQRPFCFEVLPDSLGFLEVVRSHSNYL</sequence>
<organism evidence="2 3">
    <name type="scientific">Rossellomorea vietnamensis</name>
    <dbReference type="NCBI Taxonomy" id="218284"/>
    <lineage>
        <taxon>Bacteria</taxon>
        <taxon>Bacillati</taxon>
        <taxon>Bacillota</taxon>
        <taxon>Bacilli</taxon>
        <taxon>Bacillales</taxon>
        <taxon>Bacillaceae</taxon>
        <taxon>Rossellomorea</taxon>
    </lineage>
</organism>
<feature type="chain" id="PRO_5026063967" description="Melanin-concentrating hormone" evidence="1">
    <location>
        <begin position="22"/>
        <end position="108"/>
    </location>
</feature>
<name>A0A6I6USK7_9BACI</name>
<gene>
    <name evidence="2" type="ORF">FHE72_11580</name>
</gene>
<proteinExistence type="predicted"/>
<accession>A0A6I6USK7</accession>
<feature type="signal peptide" evidence="1">
    <location>
        <begin position="1"/>
        <end position="21"/>
    </location>
</feature>
<dbReference type="EMBL" id="CP047394">
    <property type="protein sequence ID" value="QHE61586.1"/>
    <property type="molecule type" value="Genomic_DNA"/>
</dbReference>
<dbReference type="KEGG" id="bvq:FHE72_11580"/>
<evidence type="ECO:0000313" key="3">
    <source>
        <dbReference type="Proteomes" id="UP000465062"/>
    </source>
</evidence>
<protein>
    <recommendedName>
        <fullName evidence="4">Melanin-concentrating hormone</fullName>
    </recommendedName>
</protein>
<evidence type="ECO:0000256" key="1">
    <source>
        <dbReference type="SAM" id="SignalP"/>
    </source>
</evidence>
<evidence type="ECO:0000313" key="2">
    <source>
        <dbReference type="EMBL" id="QHE61586.1"/>
    </source>
</evidence>
<dbReference type="RefSeq" id="WP_159362017.1">
    <property type="nucleotide sequence ID" value="NZ_CP047394.1"/>
</dbReference>
<dbReference type="AlphaFoldDB" id="A0A6I6USK7"/>
<dbReference type="Proteomes" id="UP000465062">
    <property type="component" value="Chromosome"/>
</dbReference>